<evidence type="ECO:0000256" key="1">
    <source>
        <dbReference type="ARBA" id="ARBA00010952"/>
    </source>
</evidence>
<keyword evidence="14" id="KW-1185">Reference proteome</keyword>
<keyword evidence="7" id="KW-0325">Glycoprotein</keyword>
<dbReference type="InterPro" id="IPR019742">
    <property type="entry name" value="MacrogloblnA2_CS"/>
</dbReference>
<dbReference type="Pfam" id="PF00207">
    <property type="entry name" value="A2M"/>
    <property type="match status" value="1"/>
</dbReference>
<dbReference type="Pfam" id="PF07677">
    <property type="entry name" value="A2M_recep"/>
    <property type="match status" value="1"/>
</dbReference>
<feature type="domain" description="Alpha-2-macroglobulin" evidence="12">
    <location>
        <begin position="674"/>
        <end position="764"/>
    </location>
</feature>
<dbReference type="Pfam" id="PF07703">
    <property type="entry name" value="A2M_BRD"/>
    <property type="match status" value="1"/>
</dbReference>
<evidence type="ECO:0000313" key="13">
    <source>
        <dbReference type="EMBL" id="KMQ95942.1"/>
    </source>
</evidence>
<dbReference type="SMART" id="SM01419">
    <property type="entry name" value="Thiol-ester_cl"/>
    <property type="match status" value="1"/>
</dbReference>
<dbReference type="Gene3D" id="2.60.40.1940">
    <property type="match status" value="1"/>
</dbReference>
<evidence type="ECO:0000256" key="2">
    <source>
        <dbReference type="ARBA" id="ARBA00022690"/>
    </source>
</evidence>
<comment type="function">
    <text evidence="8">Binds covalently through a thioester bond to the pathogen surface resulting in pathogen clearance.</text>
</comment>
<evidence type="ECO:0000256" key="6">
    <source>
        <dbReference type="ARBA" id="ARBA00023157"/>
    </source>
</evidence>
<dbReference type="PROSITE" id="PS00477">
    <property type="entry name" value="ALPHA_2_MACROGLOBULIN"/>
    <property type="match status" value="1"/>
</dbReference>
<dbReference type="Gene3D" id="6.20.50.160">
    <property type="match status" value="1"/>
</dbReference>
<dbReference type="EMBL" id="LBMM01001650">
    <property type="protein sequence ID" value="KMQ95942.1"/>
    <property type="molecule type" value="Genomic_DNA"/>
</dbReference>
<dbReference type="InterPro" id="IPR014756">
    <property type="entry name" value="Ig_E-set"/>
</dbReference>
<dbReference type="PANTHER" id="PTHR11412">
    <property type="entry name" value="MACROGLOBULIN / COMPLEMENT"/>
    <property type="match status" value="1"/>
</dbReference>
<dbReference type="SMART" id="SM01360">
    <property type="entry name" value="A2M"/>
    <property type="match status" value="1"/>
</dbReference>
<dbReference type="Gene3D" id="1.50.10.20">
    <property type="match status" value="1"/>
</dbReference>
<accession>A0A0J7KZF7</accession>
<dbReference type="CDD" id="cd02897">
    <property type="entry name" value="A2M_2"/>
    <property type="match status" value="1"/>
</dbReference>
<dbReference type="GO" id="GO:0004867">
    <property type="term" value="F:serine-type endopeptidase inhibitor activity"/>
    <property type="evidence" value="ECO:0007669"/>
    <property type="project" value="UniProtKB-KW"/>
</dbReference>
<comment type="caution">
    <text evidence="13">The sequence shown here is derived from an EMBL/GenBank/DDBJ whole genome shotgun (WGS) entry which is preliminary data.</text>
</comment>
<dbReference type="GO" id="GO:0002376">
    <property type="term" value="P:immune system process"/>
    <property type="evidence" value="ECO:0007669"/>
    <property type="project" value="UniProtKB-KW"/>
</dbReference>
<dbReference type="SMART" id="SM01359">
    <property type="entry name" value="A2M_N_2"/>
    <property type="match status" value="1"/>
</dbReference>
<dbReference type="InterPro" id="IPR036595">
    <property type="entry name" value="A-macroglobulin_rcpt-bd_sf"/>
</dbReference>
<gene>
    <name evidence="13" type="ORF">RF55_3806</name>
</gene>
<dbReference type="InterPro" id="IPR009048">
    <property type="entry name" value="A-macroglobulin_rcpt-bd"/>
</dbReference>
<dbReference type="Gene3D" id="2.60.120.1540">
    <property type="match status" value="1"/>
</dbReference>
<dbReference type="SUPFAM" id="SSF48239">
    <property type="entry name" value="Terpenoid cyclases/Protein prenyltransferases"/>
    <property type="match status" value="1"/>
</dbReference>
<comment type="similarity">
    <text evidence="1">Belongs to the protease inhibitor I39 (alpha-2-macroglobulin) family.</text>
</comment>
<dbReference type="Pfam" id="PF07678">
    <property type="entry name" value="TED_complement"/>
    <property type="match status" value="1"/>
</dbReference>
<reference evidence="13 14" key="1">
    <citation type="submission" date="2015-04" db="EMBL/GenBank/DDBJ databases">
        <title>Lasius niger genome sequencing.</title>
        <authorList>
            <person name="Konorov E.A."/>
            <person name="Nikitin M.A."/>
            <person name="Kirill M.V."/>
            <person name="Chang P."/>
        </authorList>
    </citation>
    <scope>NUCLEOTIDE SEQUENCE [LARGE SCALE GENOMIC DNA]</scope>
    <source>
        <tissue evidence="13">Whole</tissue>
    </source>
</reference>
<dbReference type="InterPro" id="IPR001599">
    <property type="entry name" value="Macroglobln_a2"/>
</dbReference>
<name>A0A0J7KZF7_LASNI</name>
<keyword evidence="2" id="KW-0646">Protease inhibitor</keyword>
<keyword evidence="5" id="KW-0722">Serine protease inhibitor</keyword>
<dbReference type="FunFam" id="2.60.40.1930:FF:000001">
    <property type="entry name" value="CD109 isoform 3"/>
    <property type="match status" value="1"/>
</dbReference>
<evidence type="ECO:0000256" key="4">
    <source>
        <dbReference type="ARBA" id="ARBA00022859"/>
    </source>
</evidence>
<evidence type="ECO:0000256" key="5">
    <source>
        <dbReference type="ARBA" id="ARBA00022900"/>
    </source>
</evidence>
<evidence type="ECO:0000259" key="11">
    <source>
        <dbReference type="SMART" id="SM01359"/>
    </source>
</evidence>
<dbReference type="InterPro" id="IPR050473">
    <property type="entry name" value="A2M/Complement_sys"/>
</dbReference>
<dbReference type="Gene3D" id="2.60.40.1930">
    <property type="match status" value="2"/>
</dbReference>
<comment type="subunit">
    <text evidence="9">Heterodimer of a TEP1-N chain and an TEP1-C chain non-covalently linked. Forms a complex composed of TEP1-N and TEP1-C heterodimer, LRIM1 and APL1C; the interaction stabilizes TEP1-N and TEP1-C heterodimer, prevents its binding to tissues while circulating in the hemolymph and protects the thioester bond from hydrolysis. Mature TEP1 and to a lesser extent full-length TEP1 interact with SPCLIP1; the interaction is induced by microbial infection.</text>
</comment>
<evidence type="ECO:0000313" key="14">
    <source>
        <dbReference type="Proteomes" id="UP000036403"/>
    </source>
</evidence>
<evidence type="ECO:0000256" key="7">
    <source>
        <dbReference type="ARBA" id="ARBA00023180"/>
    </source>
</evidence>
<sequence>MTLSDVRTGLETCLELAVPFTRYFNGRLRLKIKFDKYPDYVVETEKKVYIEHDSLITFVETDKPVYKPGQDVNIRILVLKHDLKPWKKTIPKVWIENPSEVRVAQWTNVSTENGMAQLKFALSPEPSPGGWKIKVEKTRSQPQLIHTTVFEVKKYVLPRFQVTVTSPGYILADAENVTWNICAKYSYGKPVKGRLLLKSTPEIPIWRRKPNLPEIHYETELDSPDSCTEFVLSGAVLGLAQWKVAPNNIVLIANFTEAGTGIVETTISRTVVVHQALKLEFLPYTPKFFTLGLPYHGKLRVSRHDNTPAPHEKIQLCVRVRESYLAVARGYQPIICGEKYSFNVMYTVPAKSKTNESISFHYSINSKGDLLIYGHVKHRPTRDTVLNYSEFRNLFGAVETPGNKTNQGTIVHSVKITPSMAPVSELLLYYVRPDGEIVATTYSIKVGHCFENKVKSAWHTDAQTPGTATQYHVEAAPWSVCGISAVDKSTRFLVGSKANLIDSDQIFEQLKRFYIEPELRPIWQWTQCKVTTQQETNIEEIDHLPMPALESRWGFPSPPGWRRRKRGTMISYSGLTNYVDATQAFDDFGAIVMSDLILETRPCPQLDRDRFRNSGPFTNVFRSASVLESETGMFKVAAKTLPMAYPLLNVGPEQAYVDQVPDQPATLRSYFPETWLWELVPTGKEGKVTIERTLPHTITDWVGYTTCISSTHGLGIAPPTTITGFQPFFLDYSLPYSVKRGEMLHMKVSLFNYMQHSLPVKIKLEDATGLDLHLSHAVASFCVKPRDSVVHEYILRPRVLGDVNITVSASVDSDYAEPCGPEVLLYTRDVIVKPILVLPEGFPAETTKSAFICPKDFTDDSTITWNLDLPDDLVPESARGYVSIIGDILGPALENLDNLVRLPMGCGEQNMILFVPNIHVIGYLDTTGVENPELRAKAVRNMEKGYQRELIYRHPDGSYSAFGPRQGSASEDGSSIWLTAFVIKSFAQAKSIIHIDERDLKISVKWMLKKQLENGCFPMIGRVFHKDMKGGLQDDDNSSSALTAYILISLLESGVPLTDTLINNALHCLEKGMEDGGGTTYTAALFTYALTLLEHPKVNNSMKLLMERATRNNDLLWWEDKPSLGLSIEMTAYAVLSLVKLGGETNMVEALKAVRWMSKQRNAEGGFTSTQDTVLGLEALTKYAAAMSNDNTDLSVLVTGSEVDQLYRMHNDNRMVLTQIRLPVIPTIVEIFAEGEGCVLVQSNLKYSVARATGSEAFDLSVNAASATWVDECSMQKITVCTRYKMADGESNMAVLEIGMISGYVPDRTSLHSLLEDPATSKCKKIY</sequence>
<dbReference type="InterPro" id="IPR047565">
    <property type="entry name" value="Alpha-macroglob_thiol-ester_cl"/>
</dbReference>
<feature type="domain" description="Alpha-2-macroglobulin bait region" evidence="11">
    <location>
        <begin position="325"/>
        <end position="493"/>
    </location>
</feature>
<keyword evidence="6" id="KW-1015">Disulfide bond</keyword>
<dbReference type="OrthoDB" id="9998011at2759"/>
<protein>
    <recommendedName>
        <fullName evidence="10">TEP1-F</fullName>
    </recommendedName>
</protein>
<dbReference type="GO" id="GO:0005615">
    <property type="term" value="C:extracellular space"/>
    <property type="evidence" value="ECO:0007669"/>
    <property type="project" value="InterPro"/>
</dbReference>
<organism evidence="13 14">
    <name type="scientific">Lasius niger</name>
    <name type="common">Black garden ant</name>
    <dbReference type="NCBI Taxonomy" id="67767"/>
    <lineage>
        <taxon>Eukaryota</taxon>
        <taxon>Metazoa</taxon>
        <taxon>Ecdysozoa</taxon>
        <taxon>Arthropoda</taxon>
        <taxon>Hexapoda</taxon>
        <taxon>Insecta</taxon>
        <taxon>Pterygota</taxon>
        <taxon>Neoptera</taxon>
        <taxon>Endopterygota</taxon>
        <taxon>Hymenoptera</taxon>
        <taxon>Apocrita</taxon>
        <taxon>Aculeata</taxon>
        <taxon>Formicoidea</taxon>
        <taxon>Formicidae</taxon>
        <taxon>Formicinae</taxon>
        <taxon>Lasius</taxon>
        <taxon>Lasius</taxon>
    </lineage>
</organism>
<dbReference type="InterPro" id="IPR011626">
    <property type="entry name" value="Alpha-macroglobulin_TED"/>
</dbReference>
<evidence type="ECO:0000256" key="8">
    <source>
        <dbReference type="ARBA" id="ARBA00057615"/>
    </source>
</evidence>
<evidence type="ECO:0000256" key="9">
    <source>
        <dbReference type="ARBA" id="ARBA00063781"/>
    </source>
</evidence>
<evidence type="ECO:0000259" key="12">
    <source>
        <dbReference type="SMART" id="SM01360"/>
    </source>
</evidence>
<dbReference type="Gene3D" id="2.20.130.20">
    <property type="match status" value="1"/>
</dbReference>
<dbReference type="Gene3D" id="2.60.40.10">
    <property type="entry name" value="Immunoglobulins"/>
    <property type="match status" value="2"/>
</dbReference>
<evidence type="ECO:0000256" key="3">
    <source>
        <dbReference type="ARBA" id="ARBA00022729"/>
    </source>
</evidence>
<keyword evidence="3" id="KW-0732">Signal</keyword>
<dbReference type="InterPro" id="IPR002890">
    <property type="entry name" value="MG2"/>
</dbReference>
<dbReference type="Proteomes" id="UP000036403">
    <property type="component" value="Unassembled WGS sequence"/>
</dbReference>
<dbReference type="Pfam" id="PF17791">
    <property type="entry name" value="MG3"/>
    <property type="match status" value="1"/>
</dbReference>
<dbReference type="PANTHER" id="PTHR11412:SF171">
    <property type="entry name" value="PREGNANCY ZONE PROTEIN-LIKE PROTEIN"/>
    <property type="match status" value="1"/>
</dbReference>
<evidence type="ECO:0000256" key="10">
    <source>
        <dbReference type="ARBA" id="ARBA00078071"/>
    </source>
</evidence>
<dbReference type="InterPro" id="IPR013783">
    <property type="entry name" value="Ig-like_fold"/>
</dbReference>
<dbReference type="InterPro" id="IPR008930">
    <property type="entry name" value="Terpenoid_cyclase/PrenylTrfase"/>
</dbReference>
<dbReference type="SUPFAM" id="SSF81296">
    <property type="entry name" value="E set domains"/>
    <property type="match status" value="1"/>
</dbReference>
<dbReference type="SUPFAM" id="SSF49410">
    <property type="entry name" value="Alpha-macroglobulin receptor domain"/>
    <property type="match status" value="1"/>
</dbReference>
<dbReference type="InterPro" id="IPR041813">
    <property type="entry name" value="A2M_TED"/>
</dbReference>
<dbReference type="STRING" id="67767.A0A0J7KZF7"/>
<dbReference type="InterPro" id="IPR041555">
    <property type="entry name" value="MG3"/>
</dbReference>
<dbReference type="InterPro" id="IPR011625">
    <property type="entry name" value="A2M_N_BRD"/>
</dbReference>
<keyword evidence="4" id="KW-0391">Immunity</keyword>
<dbReference type="Gene3D" id="2.60.40.690">
    <property type="entry name" value="Alpha-macroglobulin, receptor-binding domain"/>
    <property type="match status" value="1"/>
</dbReference>
<dbReference type="Pfam" id="PF01835">
    <property type="entry name" value="MG2"/>
    <property type="match status" value="1"/>
</dbReference>
<dbReference type="PaxDb" id="67767-A0A0J7KZF7"/>
<proteinExistence type="inferred from homology"/>